<dbReference type="GO" id="GO:0016020">
    <property type="term" value="C:membrane"/>
    <property type="evidence" value="ECO:0007669"/>
    <property type="project" value="TreeGrafter"/>
</dbReference>
<dbReference type="RefSeq" id="XP_043150157.1">
    <property type="nucleotide sequence ID" value="XM_043294222.1"/>
</dbReference>
<dbReference type="GO" id="GO:0005524">
    <property type="term" value="F:ATP binding"/>
    <property type="evidence" value="ECO:0007669"/>
    <property type="project" value="UniProtKB-KW"/>
</dbReference>
<dbReference type="Proteomes" id="UP000036893">
    <property type="component" value="Unassembled WGS sequence"/>
</dbReference>
<proteinExistence type="predicted"/>
<dbReference type="GeneID" id="66996843"/>
<evidence type="ECO:0000313" key="4">
    <source>
        <dbReference type="EMBL" id="GIC92891.1"/>
    </source>
</evidence>
<keyword evidence="3" id="KW-1133">Transmembrane helix</keyword>
<feature type="transmembrane region" description="Helical" evidence="3">
    <location>
        <begin position="198"/>
        <end position="218"/>
    </location>
</feature>
<dbReference type="GO" id="GO:0042626">
    <property type="term" value="F:ATPase-coupled transmembrane transporter activity"/>
    <property type="evidence" value="ECO:0007669"/>
    <property type="project" value="TreeGrafter"/>
</dbReference>
<evidence type="ECO:0000256" key="3">
    <source>
        <dbReference type="SAM" id="Phobius"/>
    </source>
</evidence>
<keyword evidence="2" id="KW-0067">ATP-binding</keyword>
<evidence type="ECO:0000313" key="5">
    <source>
        <dbReference type="Proteomes" id="UP000036893"/>
    </source>
</evidence>
<protein>
    <submittedName>
        <fullName evidence="4">Uncharacterized protein</fullName>
    </submittedName>
</protein>
<reference evidence="4" key="1">
    <citation type="journal article" date="2015" name="Genome Announc.">
        <title>Draft Genome Sequence of the Pathogenic Filamentous Fungus Aspergillus udagawae Strain IFM 46973T.</title>
        <authorList>
            <person name="Kusuya Y."/>
            <person name="Takahashi-Nakaguchi A."/>
            <person name="Takahashi H."/>
            <person name="Yaguchi T."/>
        </authorList>
    </citation>
    <scope>NUCLEOTIDE SEQUENCE</scope>
    <source>
        <strain evidence="4">IFM 46973</strain>
    </source>
</reference>
<dbReference type="PANTHER" id="PTHR24223:SF345">
    <property type="entry name" value="ABC MULTIDRUG TRANSPORTER (EUROFUNG)"/>
    <property type="match status" value="1"/>
</dbReference>
<sequence length="253" mass="28148">MKSPSIAYDDGEATTLMSTDADSLDGIAEMVHETWAQVIEVLIGIGLLASEALARALFARRDILLLDDTFSGLDGETEQAIFDNLFGVTGIIRRLRTTVVLVSNSSQYFQAADHIVVLGDHRIIDQGNWQNIKIKAASIAKFSSSHHTKVNNAVLSAKFDELSAQLRAKDETEIDLARQTGDPALYGYYLSFIDFENIFLLITSTVLYAFFITIPQYWVRLWTELGGRSTAFYVSGFLILSTLSWISTSAQMW</sequence>
<dbReference type="EMBL" id="BBXM02000007">
    <property type="protein sequence ID" value="GIC92891.1"/>
    <property type="molecule type" value="Genomic_DNA"/>
</dbReference>
<comment type="caution">
    <text evidence="4">The sequence shown here is derived from an EMBL/GenBank/DDBJ whole genome shotgun (WGS) entry which is preliminary data.</text>
</comment>
<feature type="transmembrane region" description="Helical" evidence="3">
    <location>
        <begin position="230"/>
        <end position="248"/>
    </location>
</feature>
<dbReference type="AlphaFoldDB" id="A0A8E0V3Q9"/>
<reference evidence="4" key="2">
    <citation type="submission" date="2021-01" db="EMBL/GenBank/DDBJ databases">
        <title>Pan-genome distribution and transcriptional activeness of fungal secondary metabolism genes in Aspergillus section Fumigati.</title>
        <authorList>
            <person name="Takahashi H."/>
            <person name="Umemura M."/>
            <person name="Ninomiya A."/>
            <person name="Kusuya Y."/>
            <person name="Urayama S."/>
            <person name="Shimizu M."/>
            <person name="Watanabe A."/>
            <person name="Kamei K."/>
            <person name="Yaguchi T."/>
            <person name="Hagiwara D."/>
        </authorList>
    </citation>
    <scope>NUCLEOTIDE SEQUENCE</scope>
    <source>
        <strain evidence="4">IFM 46973</strain>
    </source>
</reference>
<organism evidence="4 5">
    <name type="scientific">Aspergillus udagawae</name>
    <dbReference type="NCBI Taxonomy" id="91492"/>
    <lineage>
        <taxon>Eukaryota</taxon>
        <taxon>Fungi</taxon>
        <taxon>Dikarya</taxon>
        <taxon>Ascomycota</taxon>
        <taxon>Pezizomycotina</taxon>
        <taxon>Eurotiomycetes</taxon>
        <taxon>Eurotiomycetidae</taxon>
        <taxon>Eurotiales</taxon>
        <taxon>Aspergillaceae</taxon>
        <taxon>Aspergillus</taxon>
        <taxon>Aspergillus subgen. Fumigati</taxon>
    </lineage>
</organism>
<evidence type="ECO:0000256" key="1">
    <source>
        <dbReference type="ARBA" id="ARBA00022741"/>
    </source>
</evidence>
<dbReference type="PANTHER" id="PTHR24223">
    <property type="entry name" value="ATP-BINDING CASSETTE SUB-FAMILY C"/>
    <property type="match status" value="1"/>
</dbReference>
<dbReference type="InterPro" id="IPR050173">
    <property type="entry name" value="ABC_transporter_C-like"/>
</dbReference>
<keyword evidence="3" id="KW-0472">Membrane</keyword>
<dbReference type="InterPro" id="IPR027417">
    <property type="entry name" value="P-loop_NTPase"/>
</dbReference>
<name>A0A8E0V3Q9_9EURO</name>
<dbReference type="Gene3D" id="3.40.50.300">
    <property type="entry name" value="P-loop containing nucleotide triphosphate hydrolases"/>
    <property type="match status" value="1"/>
</dbReference>
<evidence type="ECO:0000256" key="2">
    <source>
        <dbReference type="ARBA" id="ARBA00022840"/>
    </source>
</evidence>
<keyword evidence="1" id="KW-0547">Nucleotide-binding</keyword>
<accession>A0A8E0V3Q9</accession>
<dbReference type="SUPFAM" id="SSF52540">
    <property type="entry name" value="P-loop containing nucleoside triphosphate hydrolases"/>
    <property type="match status" value="1"/>
</dbReference>
<keyword evidence="3" id="KW-0812">Transmembrane</keyword>
<gene>
    <name evidence="4" type="ORF">Aud_009366</name>
</gene>